<comment type="caution">
    <text evidence="2">The sequence shown here is derived from an EMBL/GenBank/DDBJ whole genome shotgun (WGS) entry which is preliminary data.</text>
</comment>
<protein>
    <submittedName>
        <fullName evidence="2">Uncharacterized protein</fullName>
    </submittedName>
</protein>
<dbReference type="Proteomes" id="UP001168877">
    <property type="component" value="Unassembled WGS sequence"/>
</dbReference>
<evidence type="ECO:0000313" key="3">
    <source>
        <dbReference type="Proteomes" id="UP001168877"/>
    </source>
</evidence>
<proteinExistence type="predicted"/>
<dbReference type="AlphaFoldDB" id="A0AA39SSS2"/>
<feature type="transmembrane region" description="Helical" evidence="1">
    <location>
        <begin position="129"/>
        <end position="153"/>
    </location>
</feature>
<keyword evidence="1" id="KW-0472">Membrane</keyword>
<gene>
    <name evidence="2" type="ORF">LWI29_012708</name>
</gene>
<keyword evidence="1" id="KW-1133">Transmembrane helix</keyword>
<sequence length="154" mass="16083">MRWNLVVLGEQLSNCTVISSNHCGVKEFPGVFRVAWCKKPGSEIFRAFGCCGGVNNTLAVGAAIVIDFSEVEVEVMAEITRREYEDLACCAANSVVCGCEFCGLVVGRAVCLGAVGGVPVLGLFAPLSVFSLLFSSAPVVVAVCALVCMVVLLG</sequence>
<keyword evidence="1" id="KW-0812">Transmembrane</keyword>
<accession>A0AA39SSS2</accession>
<name>A0AA39SSS2_ACESA</name>
<keyword evidence="3" id="KW-1185">Reference proteome</keyword>
<evidence type="ECO:0000313" key="2">
    <source>
        <dbReference type="EMBL" id="KAK0596088.1"/>
    </source>
</evidence>
<dbReference type="EMBL" id="JAUESC010000004">
    <property type="protein sequence ID" value="KAK0596088.1"/>
    <property type="molecule type" value="Genomic_DNA"/>
</dbReference>
<organism evidence="2 3">
    <name type="scientific">Acer saccharum</name>
    <name type="common">Sugar maple</name>
    <dbReference type="NCBI Taxonomy" id="4024"/>
    <lineage>
        <taxon>Eukaryota</taxon>
        <taxon>Viridiplantae</taxon>
        <taxon>Streptophyta</taxon>
        <taxon>Embryophyta</taxon>
        <taxon>Tracheophyta</taxon>
        <taxon>Spermatophyta</taxon>
        <taxon>Magnoliopsida</taxon>
        <taxon>eudicotyledons</taxon>
        <taxon>Gunneridae</taxon>
        <taxon>Pentapetalae</taxon>
        <taxon>rosids</taxon>
        <taxon>malvids</taxon>
        <taxon>Sapindales</taxon>
        <taxon>Sapindaceae</taxon>
        <taxon>Hippocastanoideae</taxon>
        <taxon>Acereae</taxon>
        <taxon>Acer</taxon>
    </lineage>
</organism>
<evidence type="ECO:0000256" key="1">
    <source>
        <dbReference type="SAM" id="Phobius"/>
    </source>
</evidence>
<reference evidence="2" key="1">
    <citation type="journal article" date="2022" name="Plant J.">
        <title>Strategies of tolerance reflected in two North American maple genomes.</title>
        <authorList>
            <person name="McEvoy S.L."/>
            <person name="Sezen U.U."/>
            <person name="Trouern-Trend A."/>
            <person name="McMahon S.M."/>
            <person name="Schaberg P.G."/>
            <person name="Yang J."/>
            <person name="Wegrzyn J.L."/>
            <person name="Swenson N.G."/>
        </authorList>
    </citation>
    <scope>NUCLEOTIDE SEQUENCE</scope>
    <source>
        <strain evidence="2">NS2018</strain>
    </source>
</reference>
<reference evidence="2" key="2">
    <citation type="submission" date="2023-06" db="EMBL/GenBank/DDBJ databases">
        <authorList>
            <person name="Swenson N.G."/>
            <person name="Wegrzyn J.L."/>
            <person name="Mcevoy S.L."/>
        </authorList>
    </citation>
    <scope>NUCLEOTIDE SEQUENCE</scope>
    <source>
        <strain evidence="2">NS2018</strain>
        <tissue evidence="2">Leaf</tissue>
    </source>
</reference>